<reference evidence="8" key="1">
    <citation type="submission" date="2019-02" db="EMBL/GenBank/DDBJ databases">
        <title>Deep-cultivation of Planctomycetes and their phenomic and genomic characterization uncovers novel biology.</title>
        <authorList>
            <person name="Wiegand S."/>
            <person name="Jogler M."/>
            <person name="Boedeker C."/>
            <person name="Pinto D."/>
            <person name="Vollmers J."/>
            <person name="Rivas-Marin E."/>
            <person name="Kohn T."/>
            <person name="Peeters S.H."/>
            <person name="Heuer A."/>
            <person name="Rast P."/>
            <person name="Oberbeckmann S."/>
            <person name="Bunk B."/>
            <person name="Jeske O."/>
            <person name="Meyerdierks A."/>
            <person name="Storesund J.E."/>
            <person name="Kallscheuer N."/>
            <person name="Luecker S."/>
            <person name="Lage O.M."/>
            <person name="Pohl T."/>
            <person name="Merkel B.J."/>
            <person name="Hornburger P."/>
            <person name="Mueller R.-W."/>
            <person name="Bruemmer F."/>
            <person name="Labrenz M."/>
            <person name="Spormann A.M."/>
            <person name="Op den Camp H."/>
            <person name="Overmann J."/>
            <person name="Amann R."/>
            <person name="Jetten M.S.M."/>
            <person name="Mascher T."/>
            <person name="Medema M.H."/>
            <person name="Devos D.P."/>
            <person name="Kaster A.-K."/>
            <person name="Ovreas L."/>
            <person name="Rohde M."/>
            <person name="Galperin M.Y."/>
            <person name="Jogler C."/>
        </authorList>
    </citation>
    <scope>NUCLEOTIDE SEQUENCE [LARGE SCALE GENOMIC DNA]</scope>
    <source>
        <strain evidence="8">Pan97</strain>
    </source>
</reference>
<feature type="transmembrane region" description="Helical" evidence="6">
    <location>
        <begin position="177"/>
        <end position="202"/>
    </location>
</feature>
<dbReference type="OrthoDB" id="9763003at2"/>
<evidence type="ECO:0000256" key="5">
    <source>
        <dbReference type="ARBA" id="ARBA00023136"/>
    </source>
</evidence>
<feature type="transmembrane region" description="Helical" evidence="6">
    <location>
        <begin position="287"/>
        <end position="315"/>
    </location>
</feature>
<evidence type="ECO:0000313" key="8">
    <source>
        <dbReference type="Proteomes" id="UP000318626"/>
    </source>
</evidence>
<keyword evidence="5 6" id="KW-0472">Membrane</keyword>
<feature type="transmembrane region" description="Helical" evidence="6">
    <location>
        <begin position="214"/>
        <end position="236"/>
    </location>
</feature>
<dbReference type="GO" id="GO:0005436">
    <property type="term" value="F:sodium:phosphate symporter activity"/>
    <property type="evidence" value="ECO:0007669"/>
    <property type="project" value="InterPro"/>
</dbReference>
<name>A0A518C445_9BACT</name>
<keyword evidence="3 6" id="KW-0812">Transmembrane</keyword>
<dbReference type="Proteomes" id="UP000318626">
    <property type="component" value="Chromosome"/>
</dbReference>
<feature type="transmembrane region" description="Helical" evidence="6">
    <location>
        <begin position="134"/>
        <end position="152"/>
    </location>
</feature>
<protein>
    <submittedName>
        <fullName evidence="7">Na+/Pi-cotransporter</fullName>
    </submittedName>
</protein>
<evidence type="ECO:0000256" key="3">
    <source>
        <dbReference type="ARBA" id="ARBA00022692"/>
    </source>
</evidence>
<keyword evidence="4 6" id="KW-1133">Transmembrane helix</keyword>
<dbReference type="GO" id="GO:0044341">
    <property type="term" value="P:sodium-dependent phosphate transport"/>
    <property type="evidence" value="ECO:0007669"/>
    <property type="project" value="InterPro"/>
</dbReference>
<evidence type="ECO:0000313" key="7">
    <source>
        <dbReference type="EMBL" id="QDU73992.1"/>
    </source>
</evidence>
<dbReference type="Pfam" id="PF02690">
    <property type="entry name" value="Na_Pi_cotrans"/>
    <property type="match status" value="2"/>
</dbReference>
<feature type="transmembrane region" description="Helical" evidence="6">
    <location>
        <begin position="6"/>
        <end position="26"/>
    </location>
</feature>
<organism evidence="7 8">
    <name type="scientific">Bremerella volcania</name>
    <dbReference type="NCBI Taxonomy" id="2527984"/>
    <lineage>
        <taxon>Bacteria</taxon>
        <taxon>Pseudomonadati</taxon>
        <taxon>Planctomycetota</taxon>
        <taxon>Planctomycetia</taxon>
        <taxon>Pirellulales</taxon>
        <taxon>Pirellulaceae</taxon>
        <taxon>Bremerella</taxon>
    </lineage>
</organism>
<dbReference type="PANTHER" id="PTHR10010:SF46">
    <property type="entry name" value="SODIUM-DEPENDENT PHOSPHATE TRANSPORT PROTEIN 2B"/>
    <property type="match status" value="1"/>
</dbReference>
<dbReference type="NCBIfam" id="NF037997">
    <property type="entry name" value="Na_Pi_symport"/>
    <property type="match status" value="1"/>
</dbReference>
<keyword evidence="8" id="KW-1185">Reference proteome</keyword>
<evidence type="ECO:0000256" key="4">
    <source>
        <dbReference type="ARBA" id="ARBA00022989"/>
    </source>
</evidence>
<feature type="transmembrane region" description="Helical" evidence="6">
    <location>
        <begin position="47"/>
        <end position="74"/>
    </location>
</feature>
<dbReference type="PANTHER" id="PTHR10010">
    <property type="entry name" value="SOLUTE CARRIER FAMILY 34 SODIUM PHOSPHATE , MEMBER 2-RELATED"/>
    <property type="match status" value="1"/>
</dbReference>
<dbReference type="KEGG" id="bvo:Pan97_09920"/>
<dbReference type="AlphaFoldDB" id="A0A518C445"/>
<dbReference type="GO" id="GO:0005886">
    <property type="term" value="C:plasma membrane"/>
    <property type="evidence" value="ECO:0007669"/>
    <property type="project" value="UniProtKB-SubCell"/>
</dbReference>
<evidence type="ECO:0000256" key="2">
    <source>
        <dbReference type="ARBA" id="ARBA00022475"/>
    </source>
</evidence>
<feature type="transmembrane region" description="Helical" evidence="6">
    <location>
        <begin position="110"/>
        <end position="128"/>
    </location>
</feature>
<sequence length="533" mass="57331">MGAEILQALGGLGLFLLGMSIMTEGLKSLADDRLRKILARSTSSPVSGVFTGAMTTALIQSSSATTVAAVGLVHVGLLTFAQSLGVIFGANIGTTITGWMVALIGFKWKIGDIILPLVFVGALIRLFTKGKLRWLGTSLAGFALIFVGISALQDGMSGFQGIVTPDSFPADTLGGRLLLVLLGIVITLITQSSSAGVATALAAVHADAMTLHQAAAMVIGMDIGTTATAAVATIGGNVQARRTGFAHVIYNMMTGMMAFFILTPYFWILGKLLPGFETSDPEMALVSFHTCFNMLGVILILPFTGKFAALIEWLFPEQGNPLVKRLDPGLLATPELAVQAIQATVNDVLQTLLGEMHHLVARPESAPNPGKLADVDDALSKTREFMDQLRVQPGQAVSLSHLARIIHVLDHLYRIRNRLEEPQRISRIHADSSLTSMANLLTTMIDQIAQAELPFASEVEAAAQQINQELKTGMRGYRIEILKHTAAGELTSQTALQRTDSARWIRRQGYHLWRIVDHLSDSPHDRGEQPELS</sequence>
<dbReference type="RefSeq" id="WP_144970999.1">
    <property type="nucleotide sequence ID" value="NZ_CP036289.1"/>
</dbReference>
<dbReference type="EMBL" id="CP036289">
    <property type="protein sequence ID" value="QDU73992.1"/>
    <property type="molecule type" value="Genomic_DNA"/>
</dbReference>
<dbReference type="InterPro" id="IPR003841">
    <property type="entry name" value="Na/Pi_transpt"/>
</dbReference>
<accession>A0A518C445</accession>
<proteinExistence type="predicted"/>
<feature type="transmembrane region" description="Helical" evidence="6">
    <location>
        <begin position="80"/>
        <end position="103"/>
    </location>
</feature>
<evidence type="ECO:0000256" key="1">
    <source>
        <dbReference type="ARBA" id="ARBA00004651"/>
    </source>
</evidence>
<evidence type="ECO:0000256" key="6">
    <source>
        <dbReference type="SAM" id="Phobius"/>
    </source>
</evidence>
<comment type="subcellular location">
    <subcellularLocation>
        <location evidence="1">Cell membrane</location>
        <topology evidence="1">Multi-pass membrane protein</topology>
    </subcellularLocation>
</comment>
<keyword evidence="2" id="KW-1003">Cell membrane</keyword>
<gene>
    <name evidence="7" type="ORF">Pan97_09920</name>
</gene>
<feature type="transmembrane region" description="Helical" evidence="6">
    <location>
        <begin position="248"/>
        <end position="267"/>
    </location>
</feature>